<name>A0A3P3R7P8_9EURY</name>
<organism evidence="2 3">
    <name type="scientific">Halocatena pleomorpha</name>
    <dbReference type="NCBI Taxonomy" id="1785090"/>
    <lineage>
        <taxon>Archaea</taxon>
        <taxon>Methanobacteriati</taxon>
        <taxon>Methanobacteriota</taxon>
        <taxon>Stenosarchaea group</taxon>
        <taxon>Halobacteria</taxon>
        <taxon>Halobacteriales</taxon>
        <taxon>Natronomonadaceae</taxon>
        <taxon>Halocatena</taxon>
    </lineage>
</organism>
<keyword evidence="2" id="KW-0378">Hydrolase</keyword>
<reference evidence="2 3" key="1">
    <citation type="submission" date="2018-11" db="EMBL/GenBank/DDBJ databases">
        <title>Taxonoimc description of Halomarina strain SPP-AMP-1.</title>
        <authorList>
            <person name="Pal Y."/>
            <person name="Srinivasana K."/>
            <person name="Verma A."/>
            <person name="Kumar P."/>
        </authorList>
    </citation>
    <scope>NUCLEOTIDE SEQUENCE [LARGE SCALE GENOMIC DNA]</scope>
    <source>
        <strain evidence="2 3">SPP-AMP-1</strain>
    </source>
</reference>
<dbReference type="OrthoDB" id="206308at2157"/>
<dbReference type="AlphaFoldDB" id="A0A3P3R7P8"/>
<feature type="transmembrane region" description="Helical" evidence="1">
    <location>
        <begin position="60"/>
        <end position="77"/>
    </location>
</feature>
<evidence type="ECO:0000313" key="2">
    <source>
        <dbReference type="EMBL" id="RRJ29457.1"/>
    </source>
</evidence>
<evidence type="ECO:0000313" key="3">
    <source>
        <dbReference type="Proteomes" id="UP000282322"/>
    </source>
</evidence>
<dbReference type="Pfam" id="PF04307">
    <property type="entry name" value="YdjM"/>
    <property type="match status" value="1"/>
</dbReference>
<comment type="caution">
    <text evidence="2">The sequence shown here is derived from an EMBL/GenBank/DDBJ whole genome shotgun (WGS) entry which is preliminary data.</text>
</comment>
<dbReference type="Proteomes" id="UP000282322">
    <property type="component" value="Unassembled WGS sequence"/>
</dbReference>
<feature type="transmembrane region" description="Helical" evidence="1">
    <location>
        <begin position="147"/>
        <end position="165"/>
    </location>
</feature>
<proteinExistence type="predicted"/>
<keyword evidence="3" id="KW-1185">Reference proteome</keyword>
<dbReference type="InterPro" id="IPR007404">
    <property type="entry name" value="YdjM-like"/>
</dbReference>
<evidence type="ECO:0000256" key="1">
    <source>
        <dbReference type="SAM" id="Phobius"/>
    </source>
</evidence>
<sequence>MWPWGHLAAGYLLYSLWCRANCRSPTALGAVTVAFGTQFPDLVDKPLAWTFAILPSGRTLTHSLLTATLLFGIFRIVTRRYKIRTPLGALAIGYLSHLAMDAVSPLVQGRFEAVSFLLWPVLPLPSSETPNSFSAHFANLGPTPFDLFQLVLAGVAFIVWIADGAPGASKLREW</sequence>
<accession>A0A3P3R7P8</accession>
<dbReference type="GO" id="GO:0016787">
    <property type="term" value="F:hydrolase activity"/>
    <property type="evidence" value="ECO:0007669"/>
    <property type="project" value="UniProtKB-KW"/>
</dbReference>
<keyword evidence="1" id="KW-0472">Membrane</keyword>
<protein>
    <submittedName>
        <fullName evidence="2">Metal-dependent hydrolase</fullName>
    </submittedName>
</protein>
<keyword evidence="1" id="KW-1133">Transmembrane helix</keyword>
<dbReference type="RefSeq" id="WP_124955446.1">
    <property type="nucleotide sequence ID" value="NZ_RRCH01000028.1"/>
</dbReference>
<feature type="transmembrane region" description="Helical" evidence="1">
    <location>
        <begin position="89"/>
        <end position="107"/>
    </location>
</feature>
<dbReference type="EMBL" id="RRCH01000028">
    <property type="protein sequence ID" value="RRJ29457.1"/>
    <property type="molecule type" value="Genomic_DNA"/>
</dbReference>
<keyword evidence="1" id="KW-0812">Transmembrane</keyword>
<gene>
    <name evidence="2" type="ORF">EIK79_12515</name>
</gene>